<evidence type="ECO:0000256" key="1">
    <source>
        <dbReference type="ARBA" id="ARBA00022475"/>
    </source>
</evidence>
<evidence type="ECO:0000256" key="5">
    <source>
        <dbReference type="SAM" id="Phobius"/>
    </source>
</evidence>
<dbReference type="SMART" id="SM00327">
    <property type="entry name" value="VWA"/>
    <property type="match status" value="1"/>
</dbReference>
<dbReference type="InterPro" id="IPR002035">
    <property type="entry name" value="VWF_A"/>
</dbReference>
<dbReference type="Gene3D" id="3.40.50.410">
    <property type="entry name" value="von Willebrand factor, type A domain"/>
    <property type="match status" value="1"/>
</dbReference>
<dbReference type="PANTHER" id="PTHR22550">
    <property type="entry name" value="SPORE GERMINATION PROTEIN"/>
    <property type="match status" value="1"/>
</dbReference>
<keyword evidence="3 5" id="KW-1133">Transmembrane helix</keyword>
<dbReference type="Proteomes" id="UP001204144">
    <property type="component" value="Unassembled WGS sequence"/>
</dbReference>
<sequence>MIWFSLKWFSTSALNKFEWANPYFFWLFLLIPILFFLKWVFKSQRKQTLVLSVSNLSIQASLFVWLRYFVPFFYILGIVCLILALARPQLVNSDKEKYAEGIDIALAIDISDSMLAKDLQPNRLEAAKNIGKGFVEGRVNDRIALVAFAGETTTLSPLTTDYDLLKEYLNSLNTSLIKTSGTAIGMALSSCINKLRDVPSKSKIAIIISDGDNTTGAIAPETAIELAKTFGIRVYTIAIGKNSAEEVIDEKTLKMLAEKADGQFFRATDNNALIKIFSKINLLEKTKFKDQNIKDVSDYYYIYLNWSILFFLISLFLKFTFLGNILED</sequence>
<keyword evidence="2 5" id="KW-0812">Transmembrane</keyword>
<feature type="transmembrane region" description="Helical" evidence="5">
    <location>
        <begin position="299"/>
        <end position="321"/>
    </location>
</feature>
<organism evidence="7 8">
    <name type="scientific">Lacihabitans soyangensis</name>
    <dbReference type="NCBI Taxonomy" id="869394"/>
    <lineage>
        <taxon>Bacteria</taxon>
        <taxon>Pseudomonadati</taxon>
        <taxon>Bacteroidota</taxon>
        <taxon>Cytophagia</taxon>
        <taxon>Cytophagales</taxon>
        <taxon>Leadbetterellaceae</taxon>
        <taxon>Lacihabitans</taxon>
    </lineage>
</organism>
<evidence type="ECO:0000259" key="6">
    <source>
        <dbReference type="PROSITE" id="PS50234"/>
    </source>
</evidence>
<protein>
    <submittedName>
        <fullName evidence="7">VWA domain-containing protein</fullName>
    </submittedName>
</protein>
<keyword evidence="4 5" id="KW-0472">Membrane</keyword>
<dbReference type="PROSITE" id="PS50234">
    <property type="entry name" value="VWFA"/>
    <property type="match status" value="1"/>
</dbReference>
<dbReference type="PANTHER" id="PTHR22550:SF5">
    <property type="entry name" value="LEUCINE ZIPPER PROTEIN 4"/>
    <property type="match status" value="1"/>
</dbReference>
<evidence type="ECO:0000313" key="7">
    <source>
        <dbReference type="EMBL" id="MCP9762371.1"/>
    </source>
</evidence>
<feature type="transmembrane region" description="Helical" evidence="5">
    <location>
        <begin position="23"/>
        <end position="41"/>
    </location>
</feature>
<feature type="transmembrane region" description="Helical" evidence="5">
    <location>
        <begin position="72"/>
        <end position="90"/>
    </location>
</feature>
<evidence type="ECO:0000256" key="3">
    <source>
        <dbReference type="ARBA" id="ARBA00022989"/>
    </source>
</evidence>
<reference evidence="7 8" key="1">
    <citation type="submission" date="2018-11" db="EMBL/GenBank/DDBJ databases">
        <title>Novel bacteria species description.</title>
        <authorList>
            <person name="Han J.-H."/>
        </authorList>
    </citation>
    <scope>NUCLEOTIDE SEQUENCE [LARGE SCALE GENOMIC DNA]</scope>
    <source>
        <strain evidence="7 8">KCTC23259</strain>
    </source>
</reference>
<dbReference type="RefSeq" id="WP_255036135.1">
    <property type="nucleotide sequence ID" value="NZ_RJUF01000009.1"/>
</dbReference>
<evidence type="ECO:0000256" key="4">
    <source>
        <dbReference type="ARBA" id="ARBA00023136"/>
    </source>
</evidence>
<dbReference type="EMBL" id="RJUF01000009">
    <property type="protein sequence ID" value="MCP9762371.1"/>
    <property type="molecule type" value="Genomic_DNA"/>
</dbReference>
<dbReference type="Pfam" id="PF00092">
    <property type="entry name" value="VWA"/>
    <property type="match status" value="1"/>
</dbReference>
<name>A0AAE3H1K8_9BACT</name>
<dbReference type="SUPFAM" id="SSF53300">
    <property type="entry name" value="vWA-like"/>
    <property type="match status" value="1"/>
</dbReference>
<dbReference type="InterPro" id="IPR050768">
    <property type="entry name" value="UPF0353/GerABKA_families"/>
</dbReference>
<keyword evidence="8" id="KW-1185">Reference proteome</keyword>
<dbReference type="InterPro" id="IPR036465">
    <property type="entry name" value="vWFA_dom_sf"/>
</dbReference>
<evidence type="ECO:0000256" key="2">
    <source>
        <dbReference type="ARBA" id="ARBA00022692"/>
    </source>
</evidence>
<evidence type="ECO:0000313" key="8">
    <source>
        <dbReference type="Proteomes" id="UP001204144"/>
    </source>
</evidence>
<dbReference type="AlphaFoldDB" id="A0AAE3H1K8"/>
<accession>A0AAE3H1K8</accession>
<keyword evidence="1" id="KW-1003">Cell membrane</keyword>
<feature type="domain" description="VWFA" evidence="6">
    <location>
        <begin position="103"/>
        <end position="280"/>
    </location>
</feature>
<proteinExistence type="predicted"/>
<gene>
    <name evidence="7" type="ORF">EGI31_05355</name>
</gene>
<comment type="caution">
    <text evidence="7">The sequence shown here is derived from an EMBL/GenBank/DDBJ whole genome shotgun (WGS) entry which is preliminary data.</text>
</comment>